<dbReference type="Proteomes" id="UP001139311">
    <property type="component" value="Unassembled WGS sequence"/>
</dbReference>
<reference evidence="1" key="1">
    <citation type="submission" date="2021-10" db="EMBL/GenBank/DDBJ databases">
        <title>Roseicella aerolatum sp. nov., isolated from aerosols of e-waste dismantling site.</title>
        <authorList>
            <person name="Qin T."/>
        </authorList>
    </citation>
    <scope>NUCLEOTIDE SEQUENCE</scope>
    <source>
        <strain evidence="1">GB24</strain>
    </source>
</reference>
<proteinExistence type="predicted"/>
<evidence type="ECO:0000313" key="1">
    <source>
        <dbReference type="EMBL" id="MCB4825491.1"/>
    </source>
</evidence>
<sequence length="64" mass="6762">MSAPPDPALLLHLASLKAENAALAAENDKLRRDLDYQAGMIAGLLSMQVHFPVALPAGALPTFH</sequence>
<dbReference type="EMBL" id="JAJAQI010000109">
    <property type="protein sequence ID" value="MCB4825491.1"/>
    <property type="molecule type" value="Genomic_DNA"/>
</dbReference>
<evidence type="ECO:0000313" key="2">
    <source>
        <dbReference type="Proteomes" id="UP001139311"/>
    </source>
</evidence>
<keyword evidence="2" id="KW-1185">Reference proteome</keyword>
<organism evidence="1 2">
    <name type="scientific">Roseicella aerolata</name>
    <dbReference type="NCBI Taxonomy" id="2883479"/>
    <lineage>
        <taxon>Bacteria</taxon>
        <taxon>Pseudomonadati</taxon>
        <taxon>Pseudomonadota</taxon>
        <taxon>Alphaproteobacteria</taxon>
        <taxon>Acetobacterales</taxon>
        <taxon>Roseomonadaceae</taxon>
        <taxon>Roseicella</taxon>
    </lineage>
</organism>
<dbReference type="RefSeq" id="WP_226614446.1">
    <property type="nucleotide sequence ID" value="NZ_JAJAQI010000109.1"/>
</dbReference>
<accession>A0A9X1LAW9</accession>
<comment type="caution">
    <text evidence="1">The sequence shown here is derived from an EMBL/GenBank/DDBJ whole genome shotgun (WGS) entry which is preliminary data.</text>
</comment>
<gene>
    <name evidence="1" type="ORF">LHA35_27690</name>
</gene>
<name>A0A9X1LAW9_9PROT</name>
<protein>
    <submittedName>
        <fullName evidence="1">Uncharacterized protein</fullName>
    </submittedName>
</protein>
<dbReference type="AlphaFoldDB" id="A0A9X1LAW9"/>